<evidence type="ECO:0000313" key="1">
    <source>
        <dbReference type="EMBL" id="MCJ2180138.1"/>
    </source>
</evidence>
<name>A0ABT0B5J5_9SPHN</name>
<organism evidence="1 2">
    <name type="scientific">Novosphingobium album</name>
    <name type="common">ex Hu et al. 2023</name>
    <dbReference type="NCBI Taxonomy" id="2930093"/>
    <lineage>
        <taxon>Bacteria</taxon>
        <taxon>Pseudomonadati</taxon>
        <taxon>Pseudomonadota</taxon>
        <taxon>Alphaproteobacteria</taxon>
        <taxon>Sphingomonadales</taxon>
        <taxon>Sphingomonadaceae</taxon>
        <taxon>Novosphingobium</taxon>
    </lineage>
</organism>
<dbReference type="EMBL" id="JALHLE010000028">
    <property type="protein sequence ID" value="MCJ2180138.1"/>
    <property type="molecule type" value="Genomic_DNA"/>
</dbReference>
<gene>
    <name evidence="1" type="ORF">MTR64_16325</name>
</gene>
<dbReference type="Proteomes" id="UP001162880">
    <property type="component" value="Unassembled WGS sequence"/>
</dbReference>
<dbReference type="RefSeq" id="WP_141521677.1">
    <property type="nucleotide sequence ID" value="NZ_JALHLE010000028.1"/>
</dbReference>
<reference evidence="1" key="1">
    <citation type="submission" date="2022-03" db="EMBL/GenBank/DDBJ databases">
        <title>Identification of a novel bacterium isolated from mangrove sediments.</title>
        <authorList>
            <person name="Pan X."/>
        </authorList>
    </citation>
    <scope>NUCLEOTIDE SEQUENCE</scope>
    <source>
        <strain evidence="1">B2580</strain>
    </source>
</reference>
<keyword evidence="2" id="KW-1185">Reference proteome</keyword>
<sequence length="175" mass="19678">MDSFTIRWVESMHTGDDFSFINQALEAGLDEGPLILAPQKTRRMSPSGVRQDYRALVFVNPDWLAAHLAEHQEELNHEFWLGICEDVPRERRETAEAALWHFAKLLDDLSGRNRKRARPVKAALSKENSRPLTYGSVADPTISNFEAVLEQVGDGFDAVALAHESLPARILISRA</sequence>
<accession>A0ABT0B5J5</accession>
<comment type="caution">
    <text evidence="1">The sequence shown here is derived from an EMBL/GenBank/DDBJ whole genome shotgun (WGS) entry which is preliminary data.</text>
</comment>
<evidence type="ECO:0000313" key="2">
    <source>
        <dbReference type="Proteomes" id="UP001162880"/>
    </source>
</evidence>
<protein>
    <submittedName>
        <fullName evidence="1">Uncharacterized protein</fullName>
    </submittedName>
</protein>
<proteinExistence type="predicted"/>